<dbReference type="Proteomes" id="UP000236743">
    <property type="component" value="Unassembled WGS sequence"/>
</dbReference>
<evidence type="ECO:0000313" key="1">
    <source>
        <dbReference type="EMBL" id="SEG64701.1"/>
    </source>
</evidence>
<reference evidence="1 2" key="1">
    <citation type="submission" date="2016-10" db="EMBL/GenBank/DDBJ databases">
        <authorList>
            <person name="de Groot N.N."/>
        </authorList>
    </citation>
    <scope>NUCLEOTIDE SEQUENCE [LARGE SCALE GENOMIC DNA]</scope>
    <source>
        <strain evidence="1 2">DSM 26656</strain>
    </source>
</reference>
<name>A0A1H6BVF0_9HYPH</name>
<sequence>MPVQVTINFQNAGPHTIWAKLAVRLGREPTRQEAADEVRRILSEASGK</sequence>
<evidence type="ECO:0000313" key="2">
    <source>
        <dbReference type="Proteomes" id="UP000236743"/>
    </source>
</evidence>
<dbReference type="AlphaFoldDB" id="A0A1H6BVF0"/>
<gene>
    <name evidence="1" type="ORF">SAMN04488115_108118</name>
</gene>
<dbReference type="EMBL" id="FNUY01000008">
    <property type="protein sequence ID" value="SEG64701.1"/>
    <property type="molecule type" value="Genomic_DNA"/>
</dbReference>
<organism evidence="1 2">
    <name type="scientific">Bosea lathyri</name>
    <dbReference type="NCBI Taxonomy" id="1036778"/>
    <lineage>
        <taxon>Bacteria</taxon>
        <taxon>Pseudomonadati</taxon>
        <taxon>Pseudomonadota</taxon>
        <taxon>Alphaproteobacteria</taxon>
        <taxon>Hyphomicrobiales</taxon>
        <taxon>Boseaceae</taxon>
        <taxon>Bosea</taxon>
    </lineage>
</organism>
<dbReference type="OrthoDB" id="8403675at2"/>
<dbReference type="RefSeq" id="WP_160115836.1">
    <property type="nucleotide sequence ID" value="NZ_FNUY01000008.1"/>
</dbReference>
<protein>
    <submittedName>
        <fullName evidence="1">Uncharacterized protein</fullName>
    </submittedName>
</protein>
<keyword evidence="2" id="KW-1185">Reference proteome</keyword>
<proteinExistence type="predicted"/>
<accession>A0A1H6BVF0</accession>